<evidence type="ECO:0000313" key="1">
    <source>
        <dbReference type="EMBL" id="BBD82577.1"/>
    </source>
</evidence>
<dbReference type="AlphaFoldDB" id="A0A679B9A8"/>
<proteinExistence type="predicted"/>
<sequence>MQDLETVNHILLDCVFARQVWLWFQDWWPSSRACLPEHLCAGFDSLVLLVS</sequence>
<name>A0A679B9A8_ORYSI</name>
<organism evidence="1">
    <name type="scientific">Oryza sativa subsp. indica</name>
    <name type="common">Rice</name>
    <dbReference type="NCBI Taxonomy" id="39946"/>
    <lineage>
        <taxon>Eukaryota</taxon>
        <taxon>Viridiplantae</taxon>
        <taxon>Streptophyta</taxon>
        <taxon>Embryophyta</taxon>
        <taxon>Tracheophyta</taxon>
        <taxon>Spermatophyta</taxon>
        <taxon>Magnoliopsida</taxon>
        <taxon>Liliopsida</taxon>
        <taxon>Poales</taxon>
        <taxon>Poaceae</taxon>
        <taxon>BOP clade</taxon>
        <taxon>Oryzoideae</taxon>
        <taxon>Oryzeae</taxon>
        <taxon>Oryzinae</taxon>
        <taxon>Oryza</taxon>
        <taxon>Oryza sativa</taxon>
    </lineage>
</organism>
<reference evidence="1" key="1">
    <citation type="submission" date="2009-05" db="EMBL/GenBank/DDBJ databases">
        <title>Oryza sativa Indica Group genomic DNA, chromosome 11, BAC clone:K0161H03, cultivar:Kasalath.</title>
        <authorList>
            <person name="Matsumoto T."/>
            <person name="Wu J."/>
            <person name="Kanamori H."/>
        </authorList>
    </citation>
    <scope>NUCLEOTIDE SEQUENCE</scope>
</reference>
<protein>
    <submittedName>
        <fullName evidence="1">Uncharacterized protein</fullName>
    </submittedName>
</protein>
<dbReference type="EMBL" id="AP011492">
    <property type="protein sequence ID" value="BBD82577.1"/>
    <property type="molecule type" value="Genomic_DNA"/>
</dbReference>
<accession>A0A679B9A8</accession>
<gene>
    <name evidence="1" type="primary">K0161H03.14</name>
</gene>